<protein>
    <submittedName>
        <fullName evidence="2">FRG domain-containing protein</fullName>
    </submittedName>
</protein>
<comment type="caution">
    <text evidence="2">The sequence shown here is derived from an EMBL/GenBank/DDBJ whole genome shotgun (WGS) entry which is preliminary data.</text>
</comment>
<dbReference type="Pfam" id="PF08867">
    <property type="entry name" value="FRG"/>
    <property type="match status" value="1"/>
</dbReference>
<sequence>MYLRAVNMGELERAIIQCEDRLRKDRLKLSSARTKIEMVPAIVPGEREAFIEFRFRWRESIGTSWELLALMQHYGVFTRLLDWTESPAIALYFALKHYIDLYNENKVKGATIIENVNFALSKSAHLRIPCLWVLNPYKLSEKSSGHKRIFDLDLEDGHDYFRSFHQSSWPYEKALPIYSPWRKQRLASQHSMFTVHGLSCVDLETQTKTRKGNNIMEKIEFSRISALYGAAELSTIFPVDAYSVFSDMDNLGKYVNEKFIID</sequence>
<organism evidence="2 3">
    <name type="scientific">Bosea caraganae</name>
    <dbReference type="NCBI Taxonomy" id="2763117"/>
    <lineage>
        <taxon>Bacteria</taxon>
        <taxon>Pseudomonadati</taxon>
        <taxon>Pseudomonadota</taxon>
        <taxon>Alphaproteobacteria</taxon>
        <taxon>Hyphomicrobiales</taxon>
        <taxon>Boseaceae</taxon>
        <taxon>Bosea</taxon>
    </lineage>
</organism>
<name>A0A370KZ85_9HYPH</name>
<dbReference type="AlphaFoldDB" id="A0A370KZ85"/>
<gene>
    <name evidence="2" type="ORF">DWE98_25320</name>
</gene>
<dbReference type="InterPro" id="IPR014966">
    <property type="entry name" value="FRG-dom"/>
</dbReference>
<proteinExistence type="predicted"/>
<evidence type="ECO:0000259" key="1">
    <source>
        <dbReference type="SMART" id="SM00901"/>
    </source>
</evidence>
<dbReference type="SMART" id="SM00901">
    <property type="entry name" value="FRG"/>
    <property type="match status" value="1"/>
</dbReference>
<evidence type="ECO:0000313" key="3">
    <source>
        <dbReference type="Proteomes" id="UP000255207"/>
    </source>
</evidence>
<dbReference type="OrthoDB" id="9816036at2"/>
<evidence type="ECO:0000313" key="2">
    <source>
        <dbReference type="EMBL" id="RDJ20287.1"/>
    </source>
</evidence>
<keyword evidence="3" id="KW-1185">Reference proteome</keyword>
<dbReference type="EMBL" id="QQTP01000020">
    <property type="protein sequence ID" value="RDJ20287.1"/>
    <property type="molecule type" value="Genomic_DNA"/>
</dbReference>
<feature type="domain" description="FRG" evidence="1">
    <location>
        <begin position="22"/>
        <end position="113"/>
    </location>
</feature>
<accession>A0A370KZ85</accession>
<reference evidence="3" key="1">
    <citation type="submission" date="2018-07" db="EMBL/GenBank/DDBJ databases">
        <authorList>
            <person name="Safronova V.I."/>
            <person name="Chirak E.R."/>
            <person name="Sazanova A.L."/>
        </authorList>
    </citation>
    <scope>NUCLEOTIDE SEQUENCE [LARGE SCALE GENOMIC DNA]</scope>
    <source>
        <strain evidence="3">RCAM04685</strain>
    </source>
</reference>
<dbReference type="Proteomes" id="UP000255207">
    <property type="component" value="Unassembled WGS sequence"/>
</dbReference>